<name>A0A8T0J9H3_CERPU</name>
<dbReference type="AlphaFoldDB" id="A0A8T0J9H3"/>
<dbReference type="Proteomes" id="UP000822688">
    <property type="component" value="Chromosome 1"/>
</dbReference>
<evidence type="ECO:0000313" key="3">
    <source>
        <dbReference type="Proteomes" id="UP000822688"/>
    </source>
</evidence>
<dbReference type="EMBL" id="CM026421">
    <property type="protein sequence ID" value="KAG0591563.1"/>
    <property type="molecule type" value="Genomic_DNA"/>
</dbReference>
<feature type="compositionally biased region" description="Basic and acidic residues" evidence="1">
    <location>
        <begin position="20"/>
        <end position="32"/>
    </location>
</feature>
<proteinExistence type="predicted"/>
<protein>
    <submittedName>
        <fullName evidence="2">Uncharacterized protein</fullName>
    </submittedName>
</protein>
<reference evidence="2" key="1">
    <citation type="submission" date="2020-06" db="EMBL/GenBank/DDBJ databases">
        <title>WGS assembly of Ceratodon purpureus strain R40.</title>
        <authorList>
            <person name="Carey S.B."/>
            <person name="Jenkins J."/>
            <person name="Shu S."/>
            <person name="Lovell J.T."/>
            <person name="Sreedasyam A."/>
            <person name="Maumus F."/>
            <person name="Tiley G.P."/>
            <person name="Fernandez-Pozo N."/>
            <person name="Barry K."/>
            <person name="Chen C."/>
            <person name="Wang M."/>
            <person name="Lipzen A."/>
            <person name="Daum C."/>
            <person name="Saski C.A."/>
            <person name="Payton A.C."/>
            <person name="Mcbreen J.C."/>
            <person name="Conrad R.E."/>
            <person name="Kollar L.M."/>
            <person name="Olsson S."/>
            <person name="Huttunen S."/>
            <person name="Landis J.B."/>
            <person name="Wickett N.J."/>
            <person name="Johnson M.G."/>
            <person name="Rensing S.A."/>
            <person name="Grimwood J."/>
            <person name="Schmutz J."/>
            <person name="Mcdaniel S.F."/>
        </authorList>
    </citation>
    <scope>NUCLEOTIDE SEQUENCE</scope>
    <source>
        <strain evidence="2">R40</strain>
    </source>
</reference>
<evidence type="ECO:0000313" key="2">
    <source>
        <dbReference type="EMBL" id="KAG0591563.1"/>
    </source>
</evidence>
<feature type="compositionally biased region" description="Basic residues" evidence="1">
    <location>
        <begin position="57"/>
        <end position="69"/>
    </location>
</feature>
<organism evidence="2 3">
    <name type="scientific">Ceratodon purpureus</name>
    <name type="common">Fire moss</name>
    <name type="synonym">Dicranum purpureum</name>
    <dbReference type="NCBI Taxonomy" id="3225"/>
    <lineage>
        <taxon>Eukaryota</taxon>
        <taxon>Viridiplantae</taxon>
        <taxon>Streptophyta</taxon>
        <taxon>Embryophyta</taxon>
        <taxon>Bryophyta</taxon>
        <taxon>Bryophytina</taxon>
        <taxon>Bryopsida</taxon>
        <taxon>Dicranidae</taxon>
        <taxon>Pseudoditrichales</taxon>
        <taxon>Ditrichaceae</taxon>
        <taxon>Ceratodon</taxon>
    </lineage>
</organism>
<sequence length="100" mass="11496">MGSKNPKRNAFRIVRMSRASHENRYHSSDHRLPSLRNPAWSGHCRPSSARLAGLPQRSRRRRGGARRRGRSGEMRDRSFDRVSQVVSCDCSVVVVDCFWS</sequence>
<feature type="region of interest" description="Disordered" evidence="1">
    <location>
        <begin position="20"/>
        <end position="78"/>
    </location>
</feature>
<gene>
    <name evidence="2" type="ORF">KC19_1G183800</name>
</gene>
<accession>A0A8T0J9H3</accession>
<keyword evidence="3" id="KW-1185">Reference proteome</keyword>
<evidence type="ECO:0000256" key="1">
    <source>
        <dbReference type="SAM" id="MobiDB-lite"/>
    </source>
</evidence>
<comment type="caution">
    <text evidence="2">The sequence shown here is derived from an EMBL/GenBank/DDBJ whole genome shotgun (WGS) entry which is preliminary data.</text>
</comment>